<keyword evidence="5" id="KW-1185">Reference proteome</keyword>
<keyword evidence="2" id="KW-0472">Membrane</keyword>
<dbReference type="Pfam" id="PF00963">
    <property type="entry name" value="Cohesin"/>
    <property type="match status" value="1"/>
</dbReference>
<feature type="transmembrane region" description="Helical" evidence="2">
    <location>
        <begin position="224"/>
        <end position="245"/>
    </location>
</feature>
<dbReference type="GO" id="GO:0000272">
    <property type="term" value="P:polysaccharide catabolic process"/>
    <property type="evidence" value="ECO:0007669"/>
    <property type="project" value="InterPro"/>
</dbReference>
<dbReference type="InterPro" id="IPR008965">
    <property type="entry name" value="CBM2/CBM3_carb-bd_dom_sf"/>
</dbReference>
<dbReference type="EMBL" id="FOZS01000002">
    <property type="protein sequence ID" value="SFS68029.1"/>
    <property type="molecule type" value="Genomic_DNA"/>
</dbReference>
<dbReference type="RefSeq" id="WP_092904350.1">
    <property type="nucleotide sequence ID" value="NZ_FOZS01000002.1"/>
</dbReference>
<keyword evidence="2" id="KW-0812">Transmembrane</keyword>
<reference evidence="5" key="1">
    <citation type="submission" date="2016-10" db="EMBL/GenBank/DDBJ databases">
        <authorList>
            <person name="Varghese N."/>
            <person name="Submissions S."/>
        </authorList>
    </citation>
    <scope>NUCLEOTIDE SEQUENCE [LARGE SCALE GENOMIC DNA]</scope>
    <source>
        <strain evidence="5">DSM 22427</strain>
    </source>
</reference>
<sequence length="251" mass="26305">MRDDHTRTDHLRRVALTLAILLAAAGFAVGAVAGADQLAVLTPTPHSVEADPGEEFTVDVAMVTDGGYGGEGVDSVDFVAQYHPEYLEITSIEPGPWLEQGEETTVRSDETLAHENGTAVLEQWRDPVQGGATGNERLVTFTVEVAEGAPPGETTIDVTETSVGLEQSYPLQVHGQDVSVSIDGGDESLESFEHPDPDELAATGAGGGEENGSEQPTDESDASLFGPGAFVLIATVFVGLVVVFLSTRGTR</sequence>
<evidence type="ECO:0000256" key="2">
    <source>
        <dbReference type="SAM" id="Phobius"/>
    </source>
</evidence>
<evidence type="ECO:0000259" key="3">
    <source>
        <dbReference type="Pfam" id="PF00963"/>
    </source>
</evidence>
<proteinExistence type="predicted"/>
<evidence type="ECO:0000256" key="1">
    <source>
        <dbReference type="SAM" id="MobiDB-lite"/>
    </source>
</evidence>
<dbReference type="GO" id="GO:0030246">
    <property type="term" value="F:carbohydrate binding"/>
    <property type="evidence" value="ECO:0007669"/>
    <property type="project" value="InterPro"/>
</dbReference>
<dbReference type="AlphaFoldDB" id="A0A1I6RTH7"/>
<dbReference type="InterPro" id="IPR002102">
    <property type="entry name" value="Cohesin_dom"/>
</dbReference>
<protein>
    <submittedName>
        <fullName evidence="4">Cohesin domain-containing protein</fullName>
    </submittedName>
</protein>
<feature type="region of interest" description="Disordered" evidence="1">
    <location>
        <begin position="179"/>
        <end position="222"/>
    </location>
</feature>
<accession>A0A1I6RTH7</accession>
<dbReference type="Gene3D" id="2.60.40.680">
    <property type="match status" value="1"/>
</dbReference>
<dbReference type="OrthoDB" id="157640at2157"/>
<dbReference type="SUPFAM" id="SSF49384">
    <property type="entry name" value="Carbohydrate-binding domain"/>
    <property type="match status" value="1"/>
</dbReference>
<feature type="domain" description="Cohesin" evidence="3">
    <location>
        <begin position="46"/>
        <end position="167"/>
    </location>
</feature>
<evidence type="ECO:0000313" key="4">
    <source>
        <dbReference type="EMBL" id="SFS68029.1"/>
    </source>
</evidence>
<evidence type="ECO:0000313" key="5">
    <source>
        <dbReference type="Proteomes" id="UP000199199"/>
    </source>
</evidence>
<keyword evidence="2" id="KW-1133">Transmembrane helix</keyword>
<organism evidence="4 5">
    <name type="scientific">Halostagnicola kamekurae</name>
    <dbReference type="NCBI Taxonomy" id="619731"/>
    <lineage>
        <taxon>Archaea</taxon>
        <taxon>Methanobacteriati</taxon>
        <taxon>Methanobacteriota</taxon>
        <taxon>Stenosarchaea group</taxon>
        <taxon>Halobacteria</taxon>
        <taxon>Halobacteriales</taxon>
        <taxon>Natrialbaceae</taxon>
        <taxon>Halostagnicola</taxon>
    </lineage>
</organism>
<gene>
    <name evidence="4" type="ORF">SAMN04488556_2102</name>
</gene>
<name>A0A1I6RTH7_9EURY</name>
<dbReference type="Proteomes" id="UP000199199">
    <property type="component" value="Unassembled WGS sequence"/>
</dbReference>